<evidence type="ECO:0000256" key="2">
    <source>
        <dbReference type="ARBA" id="ARBA00002713"/>
    </source>
</evidence>
<dbReference type="PANTHER" id="PTHR30387:SF2">
    <property type="entry name" value="MANNONATE DEHYDRATASE"/>
    <property type="match status" value="1"/>
</dbReference>
<proteinExistence type="inferred from homology"/>
<dbReference type="NCBIfam" id="NF003027">
    <property type="entry name" value="PRK03906.1"/>
    <property type="match status" value="1"/>
</dbReference>
<dbReference type="InterPro" id="IPR036237">
    <property type="entry name" value="Xyl_isomerase-like_sf"/>
</dbReference>
<dbReference type="PIRSF" id="PIRSF016049">
    <property type="entry name" value="Man_dehyd"/>
    <property type="match status" value="1"/>
</dbReference>
<comment type="similarity">
    <text evidence="4 9">Belongs to the mannonate dehydratase family.</text>
</comment>
<dbReference type="Proteomes" id="UP000622648">
    <property type="component" value="Unassembled WGS sequence"/>
</dbReference>
<comment type="cofactor">
    <cofactor evidence="9">
        <name>Fe(2+)</name>
        <dbReference type="ChEBI" id="CHEBI:29033"/>
    </cofactor>
    <cofactor evidence="9">
        <name>Mn(2+)</name>
        <dbReference type="ChEBI" id="CHEBI:29035"/>
    </cofactor>
</comment>
<keyword evidence="7 9" id="KW-0464">Manganese</keyword>
<dbReference type="Pfam" id="PF03786">
    <property type="entry name" value="UxuA"/>
    <property type="match status" value="1"/>
</dbReference>
<gene>
    <name evidence="9 10" type="primary">uxuA</name>
    <name evidence="10" type="ORF">GCM10011413_24170</name>
</gene>
<evidence type="ECO:0000256" key="1">
    <source>
        <dbReference type="ARBA" id="ARBA00001794"/>
    </source>
</evidence>
<evidence type="ECO:0000256" key="8">
    <source>
        <dbReference type="ARBA" id="ARBA00023239"/>
    </source>
</evidence>
<dbReference type="Gene3D" id="3.20.20.150">
    <property type="entry name" value="Divalent-metal-dependent TIM barrel enzymes"/>
    <property type="match status" value="1"/>
</dbReference>
<organism evidence="10 11">
    <name type="scientific">Pedobacter psychrotolerans</name>
    <dbReference type="NCBI Taxonomy" id="1843235"/>
    <lineage>
        <taxon>Bacteria</taxon>
        <taxon>Pseudomonadati</taxon>
        <taxon>Bacteroidota</taxon>
        <taxon>Sphingobacteriia</taxon>
        <taxon>Sphingobacteriales</taxon>
        <taxon>Sphingobacteriaceae</taxon>
        <taxon>Pedobacter</taxon>
    </lineage>
</organism>
<evidence type="ECO:0000256" key="3">
    <source>
        <dbReference type="ARBA" id="ARBA00004892"/>
    </source>
</evidence>
<comment type="catalytic activity">
    <reaction evidence="1 9">
        <text>D-mannonate = 2-dehydro-3-deoxy-D-gluconate + H2O</text>
        <dbReference type="Rhea" id="RHEA:20097"/>
        <dbReference type="ChEBI" id="CHEBI:15377"/>
        <dbReference type="ChEBI" id="CHEBI:17767"/>
        <dbReference type="ChEBI" id="CHEBI:57990"/>
        <dbReference type="EC" id="4.2.1.8"/>
    </reaction>
</comment>
<comment type="pathway">
    <text evidence="3 9">Carbohydrate metabolism; pentose and glucuronate interconversion.</text>
</comment>
<protein>
    <recommendedName>
        <fullName evidence="5 9">Mannonate dehydratase</fullName>
        <ecNumber evidence="5 9">4.2.1.8</ecNumber>
    </recommendedName>
    <alternativeName>
        <fullName evidence="9">D-mannonate hydro-lyase</fullName>
    </alternativeName>
</protein>
<keyword evidence="8 9" id="KW-0456">Lyase</keyword>
<dbReference type="EC" id="4.2.1.8" evidence="5 9"/>
<evidence type="ECO:0000256" key="5">
    <source>
        <dbReference type="ARBA" id="ARBA00012927"/>
    </source>
</evidence>
<sequence length="429" mass="48749">MLTNILNNFKFYLFDKFPKAFIKQTTTRLIALNQKQDYIKMKMIETMRWYGPDDIVTLTDIKQAGCSGVVTALHHIPVGEIWTVEEIQKRKADIEKTGMIWSVVESLPVHEDIKKRAGAYQTWIENYKISLANLASCGIKVITYNFMPVLDWMRTNLKYETESGALALRFEKSAFIAFDLFLLKRPNAAADYTEDEITKATHYFEKLTDTQKNELTGNCLQGLPGSKDHFTPEQVLALLDGFKGITSDILKQNLVHFLKEITPITDEHDMQMAIHPDDPPYPILGLPRIMSTEKDAQYIIDQVPAKSNGLCFCSGSFGARPDNDLPGMIKRLGSRIHFLHLRSTQRDEEGNFYEANHLEGNADMFSVVSEAVKLMHAENRTIPMRPDHGHQMLDDLSKNPFPGYSAIGRLKGLAEIRGLEMGIRKSLFN</sequence>
<evidence type="ECO:0000313" key="10">
    <source>
        <dbReference type="EMBL" id="GGE56929.1"/>
    </source>
</evidence>
<dbReference type="NCBIfam" id="TIGR00695">
    <property type="entry name" value="uxuA"/>
    <property type="match status" value="1"/>
</dbReference>
<evidence type="ECO:0000313" key="11">
    <source>
        <dbReference type="Proteomes" id="UP000622648"/>
    </source>
</evidence>
<comment type="caution">
    <text evidence="10">The sequence shown here is derived from an EMBL/GenBank/DDBJ whole genome shotgun (WGS) entry which is preliminary data.</text>
</comment>
<dbReference type="EMBL" id="BMJO01000004">
    <property type="protein sequence ID" value="GGE56929.1"/>
    <property type="molecule type" value="Genomic_DNA"/>
</dbReference>
<dbReference type="HAMAP" id="MF_00106">
    <property type="entry name" value="UxuA"/>
    <property type="match status" value="1"/>
</dbReference>
<accession>A0ABQ1SQJ5</accession>
<keyword evidence="11" id="KW-1185">Reference proteome</keyword>
<dbReference type="SUPFAM" id="SSF51658">
    <property type="entry name" value="Xylose isomerase-like"/>
    <property type="match status" value="1"/>
</dbReference>
<evidence type="ECO:0000256" key="6">
    <source>
        <dbReference type="ARBA" id="ARBA00023004"/>
    </source>
</evidence>
<name>A0ABQ1SQJ5_9SPHI</name>
<dbReference type="InterPro" id="IPR004628">
    <property type="entry name" value="Man_deHydtase"/>
</dbReference>
<comment type="function">
    <text evidence="2 9">Catalyzes the dehydration of D-mannonate.</text>
</comment>
<evidence type="ECO:0000256" key="9">
    <source>
        <dbReference type="HAMAP-Rule" id="MF_00106"/>
    </source>
</evidence>
<dbReference type="PANTHER" id="PTHR30387">
    <property type="entry name" value="MANNONATE DEHYDRATASE"/>
    <property type="match status" value="1"/>
</dbReference>
<evidence type="ECO:0000256" key="7">
    <source>
        <dbReference type="ARBA" id="ARBA00023211"/>
    </source>
</evidence>
<reference evidence="11" key="1">
    <citation type="journal article" date="2019" name="Int. J. Syst. Evol. Microbiol.">
        <title>The Global Catalogue of Microorganisms (GCM) 10K type strain sequencing project: providing services to taxonomists for standard genome sequencing and annotation.</title>
        <authorList>
            <consortium name="The Broad Institute Genomics Platform"/>
            <consortium name="The Broad Institute Genome Sequencing Center for Infectious Disease"/>
            <person name="Wu L."/>
            <person name="Ma J."/>
        </authorList>
    </citation>
    <scope>NUCLEOTIDE SEQUENCE [LARGE SCALE GENOMIC DNA]</scope>
    <source>
        <strain evidence="11">CGMCC 1.15644</strain>
    </source>
</reference>
<evidence type="ECO:0000256" key="4">
    <source>
        <dbReference type="ARBA" id="ARBA00007389"/>
    </source>
</evidence>
<keyword evidence="6 9" id="KW-0408">Iron</keyword>